<protein>
    <submittedName>
        <fullName evidence="4">Cytochrome b5</fullName>
    </submittedName>
</protein>
<dbReference type="Pfam" id="PF00173">
    <property type="entry name" value="Cyt-b5"/>
    <property type="match status" value="1"/>
</dbReference>
<proteinExistence type="inferred from homology"/>
<feature type="transmembrane region" description="Helical" evidence="2">
    <location>
        <begin position="12"/>
        <end position="35"/>
    </location>
</feature>
<name>A0A1E4SMN8_9ASCO</name>
<evidence type="ECO:0000313" key="5">
    <source>
        <dbReference type="Proteomes" id="UP000094285"/>
    </source>
</evidence>
<dbReference type="SMART" id="SM01117">
    <property type="entry name" value="Cyt-b5"/>
    <property type="match status" value="1"/>
</dbReference>
<evidence type="ECO:0000259" key="3">
    <source>
        <dbReference type="SMART" id="SM01117"/>
    </source>
</evidence>
<dbReference type="OrthoDB" id="10257697at2759"/>
<dbReference type="InterPro" id="IPR050577">
    <property type="entry name" value="MAPR/NEUFC/NENF-like"/>
</dbReference>
<evidence type="ECO:0000256" key="2">
    <source>
        <dbReference type="SAM" id="Phobius"/>
    </source>
</evidence>
<dbReference type="Gene3D" id="3.10.120.10">
    <property type="entry name" value="Cytochrome b5-like heme/steroid binding domain"/>
    <property type="match status" value="1"/>
</dbReference>
<feature type="domain" description="Cytochrome b5 heme-binding" evidence="3">
    <location>
        <begin position="64"/>
        <end position="164"/>
    </location>
</feature>
<dbReference type="GO" id="GO:0012505">
    <property type="term" value="C:endomembrane system"/>
    <property type="evidence" value="ECO:0007669"/>
    <property type="project" value="TreeGrafter"/>
</dbReference>
<dbReference type="InterPro" id="IPR001199">
    <property type="entry name" value="Cyt_B5-like_heme/steroid-bd"/>
</dbReference>
<keyword evidence="5" id="KW-1185">Reference proteome</keyword>
<gene>
    <name evidence="4" type="ORF">CANTADRAFT_48387</name>
</gene>
<dbReference type="SUPFAM" id="SSF55856">
    <property type="entry name" value="Cytochrome b5-like heme/steroid binding domain"/>
    <property type="match status" value="1"/>
</dbReference>
<dbReference type="EMBL" id="KV453910">
    <property type="protein sequence ID" value="ODV80783.1"/>
    <property type="molecule type" value="Genomic_DNA"/>
</dbReference>
<dbReference type="RefSeq" id="XP_020065905.1">
    <property type="nucleotide sequence ID" value="XM_020209573.1"/>
</dbReference>
<keyword evidence="2" id="KW-1133">Transmembrane helix</keyword>
<dbReference type="Proteomes" id="UP000094285">
    <property type="component" value="Unassembled WGS sequence"/>
</dbReference>
<dbReference type="PANTHER" id="PTHR10281:SF76">
    <property type="entry name" value="CALCUTTA CUP-RELATED"/>
    <property type="match status" value="1"/>
</dbReference>
<evidence type="ECO:0000256" key="1">
    <source>
        <dbReference type="ARBA" id="ARBA00038357"/>
    </source>
</evidence>
<dbReference type="PANTHER" id="PTHR10281">
    <property type="entry name" value="MEMBRANE-ASSOCIATED PROGESTERONE RECEPTOR COMPONENT-RELATED"/>
    <property type="match status" value="1"/>
</dbReference>
<dbReference type="GeneID" id="30983709"/>
<comment type="similarity">
    <text evidence="1">Belongs to the cytochrome b5 family. MAPR subfamily.</text>
</comment>
<keyword evidence="2" id="KW-0812">Transmembrane</keyword>
<reference evidence="5" key="1">
    <citation type="submission" date="2016-05" db="EMBL/GenBank/DDBJ databases">
        <title>Comparative genomics of biotechnologically important yeasts.</title>
        <authorList>
            <consortium name="DOE Joint Genome Institute"/>
            <person name="Riley R."/>
            <person name="Haridas S."/>
            <person name="Wolfe K.H."/>
            <person name="Lopes M.R."/>
            <person name="Hittinger C.T."/>
            <person name="Goker M."/>
            <person name="Salamov A."/>
            <person name="Wisecaver J."/>
            <person name="Long T.M."/>
            <person name="Aerts A.L."/>
            <person name="Barry K."/>
            <person name="Choi C."/>
            <person name="Clum A."/>
            <person name="Coughlan A.Y."/>
            <person name="Deshpande S."/>
            <person name="Douglass A.P."/>
            <person name="Hanson S.J."/>
            <person name="Klenk H.-P."/>
            <person name="Labutti K."/>
            <person name="Lapidus A."/>
            <person name="Lindquist E."/>
            <person name="Lipzen A."/>
            <person name="Meier-Kolthoff J.P."/>
            <person name="Ohm R.A."/>
            <person name="Otillar R.P."/>
            <person name="Pangilinan J."/>
            <person name="Peng Y."/>
            <person name="Rokas A."/>
            <person name="Rosa C.A."/>
            <person name="Scheuner C."/>
            <person name="Sibirny A.A."/>
            <person name="Slot J.C."/>
            <person name="Stielow J.B."/>
            <person name="Sun H."/>
            <person name="Kurtzman C.P."/>
            <person name="Blackwell M."/>
            <person name="Grigoriev I.V."/>
            <person name="Jeffries T.W."/>
        </authorList>
    </citation>
    <scope>NUCLEOTIDE SEQUENCE [LARGE SCALE GENOMIC DNA]</scope>
    <source>
        <strain evidence="5">NRRL Y-17324</strain>
    </source>
</reference>
<dbReference type="AlphaFoldDB" id="A0A1E4SMN8"/>
<organism evidence="4 5">
    <name type="scientific">Suhomyces tanzawaensis NRRL Y-17324</name>
    <dbReference type="NCBI Taxonomy" id="984487"/>
    <lineage>
        <taxon>Eukaryota</taxon>
        <taxon>Fungi</taxon>
        <taxon>Dikarya</taxon>
        <taxon>Ascomycota</taxon>
        <taxon>Saccharomycotina</taxon>
        <taxon>Pichiomycetes</taxon>
        <taxon>Debaryomycetaceae</taxon>
        <taxon>Suhomyces</taxon>
    </lineage>
</organism>
<evidence type="ECO:0000313" key="4">
    <source>
        <dbReference type="EMBL" id="ODV80783.1"/>
    </source>
</evidence>
<dbReference type="InterPro" id="IPR036400">
    <property type="entry name" value="Cyt_B5-like_heme/steroid_sf"/>
</dbReference>
<keyword evidence="2" id="KW-0472">Membrane</keyword>
<sequence length="186" mass="21120">MVKSRSEEKIRFGVLDIVRILGGILAFNALLSWWFTSTGTWGYRGRWIDPRYVKFKFSPGYLNLTIAELALYNGSDPKLPIYVAINGSVYDVTKSPGIYGPGGSYHKVSGKDSARVFVTGCLMKEDEFTYDLRGLDQDEAAYDILQWQQYFHNSERYWYVGSVQHDPLTGDPPAPCDHIKYPGRSV</sequence>
<dbReference type="GO" id="GO:0016020">
    <property type="term" value="C:membrane"/>
    <property type="evidence" value="ECO:0007669"/>
    <property type="project" value="TreeGrafter"/>
</dbReference>
<accession>A0A1E4SMN8</accession>